<evidence type="ECO:0000256" key="1">
    <source>
        <dbReference type="PROSITE-ProRule" id="PRU00339"/>
    </source>
</evidence>
<dbReference type="SUPFAM" id="SSF48452">
    <property type="entry name" value="TPR-like"/>
    <property type="match status" value="1"/>
</dbReference>
<gene>
    <name evidence="2" type="ORF">TBIB3V08_LOCUS3988</name>
</gene>
<dbReference type="InterPro" id="IPR011990">
    <property type="entry name" value="TPR-like_helical_dom_sf"/>
</dbReference>
<proteinExistence type="predicted"/>
<evidence type="ECO:0000313" key="2">
    <source>
        <dbReference type="EMBL" id="CAD7441524.1"/>
    </source>
</evidence>
<sequence>MIHAVRNASGIRKEALEKKKKIEVDLSVLYHRWKKLDRAETLYKQALSLNPGLQSAKDNLALLYKTLVNSGRH</sequence>
<dbReference type="InterPro" id="IPR019734">
    <property type="entry name" value="TPR_rpt"/>
</dbReference>
<feature type="repeat" description="TPR" evidence="1">
    <location>
        <begin position="20"/>
        <end position="53"/>
    </location>
</feature>
<organism evidence="2">
    <name type="scientific">Timema bartmani</name>
    <dbReference type="NCBI Taxonomy" id="61472"/>
    <lineage>
        <taxon>Eukaryota</taxon>
        <taxon>Metazoa</taxon>
        <taxon>Ecdysozoa</taxon>
        <taxon>Arthropoda</taxon>
        <taxon>Hexapoda</taxon>
        <taxon>Insecta</taxon>
        <taxon>Pterygota</taxon>
        <taxon>Neoptera</taxon>
        <taxon>Polyneoptera</taxon>
        <taxon>Phasmatodea</taxon>
        <taxon>Timematodea</taxon>
        <taxon>Timematoidea</taxon>
        <taxon>Timematidae</taxon>
        <taxon>Timema</taxon>
    </lineage>
</organism>
<dbReference type="EMBL" id="OD565339">
    <property type="protein sequence ID" value="CAD7441524.1"/>
    <property type="molecule type" value="Genomic_DNA"/>
</dbReference>
<dbReference type="PROSITE" id="PS50005">
    <property type="entry name" value="TPR"/>
    <property type="match status" value="1"/>
</dbReference>
<protein>
    <submittedName>
        <fullName evidence="2">Uncharacterized protein</fullName>
    </submittedName>
</protein>
<dbReference type="AlphaFoldDB" id="A0A7R9EW73"/>
<reference evidence="2" key="1">
    <citation type="submission" date="2020-11" db="EMBL/GenBank/DDBJ databases">
        <authorList>
            <person name="Tran Van P."/>
        </authorList>
    </citation>
    <scope>NUCLEOTIDE SEQUENCE</scope>
</reference>
<dbReference type="Gene3D" id="1.25.40.10">
    <property type="entry name" value="Tetratricopeptide repeat domain"/>
    <property type="match status" value="1"/>
</dbReference>
<keyword evidence="1" id="KW-0802">TPR repeat</keyword>
<accession>A0A7R9EW73</accession>
<name>A0A7R9EW73_9NEOP</name>